<feature type="compositionally biased region" description="Basic and acidic residues" evidence="7">
    <location>
        <begin position="128"/>
        <end position="138"/>
    </location>
</feature>
<dbReference type="Proteomes" id="UP000195868">
    <property type="component" value="Unassembled WGS sequence"/>
</dbReference>
<keyword evidence="3" id="KW-0238">DNA-binding</keyword>
<dbReference type="RefSeq" id="WP_087216069.1">
    <property type="nucleotide sequence ID" value="NZ_CP179918.1"/>
</dbReference>
<dbReference type="AlphaFoldDB" id="A0A1Y4NUD6"/>
<feature type="compositionally biased region" description="Basic residues" evidence="7">
    <location>
        <begin position="139"/>
        <end position="149"/>
    </location>
</feature>
<dbReference type="InterPro" id="IPR036162">
    <property type="entry name" value="Resolvase-like_N_sf"/>
</dbReference>
<evidence type="ECO:0000256" key="2">
    <source>
        <dbReference type="ARBA" id="ARBA00022908"/>
    </source>
</evidence>
<name>A0A1Y4NUD6_LIMRT</name>
<dbReference type="GO" id="GO:0000150">
    <property type="term" value="F:DNA strand exchange activity"/>
    <property type="evidence" value="ECO:0007669"/>
    <property type="project" value="InterPro"/>
</dbReference>
<dbReference type="InterPro" id="IPR006118">
    <property type="entry name" value="Recombinase_CS"/>
</dbReference>
<dbReference type="PROSITE" id="PS51736">
    <property type="entry name" value="RECOMBINASES_3"/>
    <property type="match status" value="1"/>
</dbReference>
<dbReference type="EMBL" id="NFHN01000061">
    <property type="protein sequence ID" value="OUN42174.1"/>
    <property type="molecule type" value="Genomic_DNA"/>
</dbReference>
<protein>
    <submittedName>
        <fullName evidence="9">Sin recombinase</fullName>
    </submittedName>
</protein>
<dbReference type="SUPFAM" id="SSF53041">
    <property type="entry name" value="Resolvase-like"/>
    <property type="match status" value="1"/>
</dbReference>
<feature type="domain" description="Resolvase/invertase-type recombinase catalytic" evidence="8">
    <location>
        <begin position="2"/>
        <end position="141"/>
    </location>
</feature>
<evidence type="ECO:0000313" key="10">
    <source>
        <dbReference type="Proteomes" id="UP000195868"/>
    </source>
</evidence>
<reference evidence="10" key="1">
    <citation type="submission" date="2017-04" db="EMBL/GenBank/DDBJ databases">
        <title>Function of individual gut microbiota members based on whole genome sequencing of pure cultures obtained from chicken caecum.</title>
        <authorList>
            <person name="Medvecky M."/>
            <person name="Cejkova D."/>
            <person name="Polansky O."/>
            <person name="Karasova D."/>
            <person name="Kubasova T."/>
            <person name="Cizek A."/>
            <person name="Rychlik I."/>
        </authorList>
    </citation>
    <scope>NUCLEOTIDE SEQUENCE [LARGE SCALE GENOMIC DNA]</scope>
    <source>
        <strain evidence="10">An71</strain>
    </source>
</reference>
<dbReference type="SMART" id="SM00857">
    <property type="entry name" value="Resolvase"/>
    <property type="match status" value="1"/>
</dbReference>
<dbReference type="GO" id="GO:0003677">
    <property type="term" value="F:DNA binding"/>
    <property type="evidence" value="ECO:0007669"/>
    <property type="project" value="UniProtKB-KW"/>
</dbReference>
<evidence type="ECO:0000313" key="9">
    <source>
        <dbReference type="EMBL" id="OUN42174.1"/>
    </source>
</evidence>
<dbReference type="Pfam" id="PF00239">
    <property type="entry name" value="Resolvase"/>
    <property type="match status" value="1"/>
</dbReference>
<comment type="similarity">
    <text evidence="1">Belongs to the site-specific recombinase resolvase family.</text>
</comment>
<evidence type="ECO:0000256" key="5">
    <source>
        <dbReference type="PIRSR" id="PIRSR606118-50"/>
    </source>
</evidence>
<dbReference type="Gene3D" id="3.40.50.1390">
    <property type="entry name" value="Resolvase, N-terminal catalytic domain"/>
    <property type="match status" value="1"/>
</dbReference>
<dbReference type="PROSITE" id="PS00397">
    <property type="entry name" value="RECOMBINASES_1"/>
    <property type="match status" value="1"/>
</dbReference>
<evidence type="ECO:0000256" key="7">
    <source>
        <dbReference type="SAM" id="MobiDB-lite"/>
    </source>
</evidence>
<evidence type="ECO:0000256" key="1">
    <source>
        <dbReference type="ARBA" id="ARBA00009913"/>
    </source>
</evidence>
<gene>
    <name evidence="9" type="ORF">B5G22_10665</name>
</gene>
<accession>A0A1Y4NUD6</accession>
<dbReference type="PANTHER" id="PTHR30461:SF26">
    <property type="entry name" value="RESOLVASE HOMOLOG YNEB"/>
    <property type="match status" value="1"/>
</dbReference>
<dbReference type="CDD" id="cd03768">
    <property type="entry name" value="SR_ResInv"/>
    <property type="match status" value="1"/>
</dbReference>
<evidence type="ECO:0000256" key="3">
    <source>
        <dbReference type="ARBA" id="ARBA00023125"/>
    </source>
</evidence>
<keyword evidence="4" id="KW-0233">DNA recombination</keyword>
<organism evidence="9 10">
    <name type="scientific">Limosilactobacillus reuteri</name>
    <name type="common">Lactobacillus reuteri</name>
    <dbReference type="NCBI Taxonomy" id="1598"/>
    <lineage>
        <taxon>Bacteria</taxon>
        <taxon>Bacillati</taxon>
        <taxon>Bacillota</taxon>
        <taxon>Bacilli</taxon>
        <taxon>Lactobacillales</taxon>
        <taxon>Lactobacillaceae</taxon>
        <taxon>Limosilactobacillus</taxon>
    </lineage>
</organism>
<dbReference type="GO" id="GO:0015074">
    <property type="term" value="P:DNA integration"/>
    <property type="evidence" value="ECO:0007669"/>
    <property type="project" value="UniProtKB-KW"/>
</dbReference>
<feature type="active site" description="O-(5'-phospho-DNA)-serine intermediate" evidence="5 6">
    <location>
        <position position="10"/>
    </location>
</feature>
<dbReference type="PANTHER" id="PTHR30461">
    <property type="entry name" value="DNA-INVERTASE FROM LAMBDOID PROPHAGE"/>
    <property type="match status" value="1"/>
</dbReference>
<evidence type="ECO:0000256" key="6">
    <source>
        <dbReference type="PROSITE-ProRule" id="PRU10137"/>
    </source>
</evidence>
<sequence length="201" mass="23543">MALIFYARVSSKDQNLERQLFRAKQVNADKVFEDKKSGKNIDRPGLKEMLNYIREGDTVEIVSLDRLSRNYNDIKGLVQLFKEKKVKILVDDLPVTHTGNDLIDDFLLDMMISLMSFVAENERQKIRERQKQGIERAKQKGKYRGRSKKYSPDSNDREGRLVYQGIKTDYLNNNYQTKVQLATKYGVSRQQLYRILQAINK</sequence>
<dbReference type="InterPro" id="IPR050639">
    <property type="entry name" value="SSR_resolvase"/>
</dbReference>
<comment type="caution">
    <text evidence="9">The sequence shown here is derived from an EMBL/GenBank/DDBJ whole genome shotgun (WGS) entry which is preliminary data.</text>
</comment>
<dbReference type="InterPro" id="IPR006119">
    <property type="entry name" value="Resolv_N"/>
</dbReference>
<proteinExistence type="inferred from homology"/>
<keyword evidence="2" id="KW-0229">DNA integration</keyword>
<evidence type="ECO:0000259" key="8">
    <source>
        <dbReference type="PROSITE" id="PS51736"/>
    </source>
</evidence>
<feature type="region of interest" description="Disordered" evidence="7">
    <location>
        <begin position="128"/>
        <end position="158"/>
    </location>
</feature>
<dbReference type="Gene3D" id="1.10.10.60">
    <property type="entry name" value="Homeodomain-like"/>
    <property type="match status" value="1"/>
</dbReference>
<evidence type="ECO:0000256" key="4">
    <source>
        <dbReference type="ARBA" id="ARBA00023172"/>
    </source>
</evidence>